<comment type="subcellular location">
    <subcellularLocation>
        <location evidence="2">Endoplasmic reticulum lumen</location>
    </subcellularLocation>
</comment>
<proteinExistence type="inferred from homology"/>
<dbReference type="Proteomes" id="UP000038045">
    <property type="component" value="Unplaced"/>
</dbReference>
<dbReference type="InterPro" id="IPR036249">
    <property type="entry name" value="Thioredoxin-like_sf"/>
</dbReference>
<dbReference type="InterPro" id="IPR017937">
    <property type="entry name" value="Thioredoxin_CS"/>
</dbReference>
<keyword evidence="10 11" id="KW-0676">Redox-active center</keyword>
<comment type="similarity">
    <text evidence="3 12">Belongs to the protein disulfide isomerase family.</text>
</comment>
<dbReference type="WBParaSite" id="PTRK_0001673300.1">
    <property type="protein sequence ID" value="PTRK_0001673300.1"/>
    <property type="gene ID" value="PTRK_0001673300"/>
</dbReference>
<evidence type="ECO:0000256" key="4">
    <source>
        <dbReference type="ARBA" id="ARBA00012723"/>
    </source>
</evidence>
<protein>
    <recommendedName>
        <fullName evidence="4 13">Protein disulfide-isomerase</fullName>
        <ecNumber evidence="4 13">5.3.4.1</ecNumber>
    </recommendedName>
</protein>
<keyword evidence="8 11" id="KW-1015">Disulfide bond</keyword>
<evidence type="ECO:0000256" key="3">
    <source>
        <dbReference type="ARBA" id="ARBA00006347"/>
    </source>
</evidence>
<dbReference type="CDD" id="cd02961">
    <property type="entry name" value="PDI_a_family"/>
    <property type="match status" value="1"/>
</dbReference>
<feature type="domain" description="Thioredoxin" evidence="15">
    <location>
        <begin position="467"/>
        <end position="597"/>
    </location>
</feature>
<dbReference type="Gene3D" id="3.40.30.10">
    <property type="entry name" value="Glutaredoxin"/>
    <property type="match status" value="5"/>
</dbReference>
<keyword evidence="7" id="KW-0256">Endoplasmic reticulum</keyword>
<dbReference type="PANTHER" id="PTHR18929">
    <property type="entry name" value="PROTEIN DISULFIDE ISOMERASE"/>
    <property type="match status" value="1"/>
</dbReference>
<dbReference type="CDD" id="cd03073">
    <property type="entry name" value="PDI_b'_ERp72_ERp57"/>
    <property type="match status" value="1"/>
</dbReference>
<feature type="region of interest" description="Disordered" evidence="14">
    <location>
        <begin position="603"/>
        <end position="648"/>
    </location>
</feature>
<dbReference type="SUPFAM" id="SSF52833">
    <property type="entry name" value="Thioredoxin-like"/>
    <property type="match status" value="5"/>
</dbReference>
<sequence length="648" mass="73735">MKLFISVIFLSLFLLGFSDEIEKEDGVLIFTDSNFDKFLEENPTVLVYFYAPWCSHCKTMAPEFAKAAKELSIPLGKVDRTVEITLGDRYSINAFPSLKFWLKGKGPIDYDGKMHAEGVVEWVKKRIDPSFELPPDEVITLTEATFDDYVADKPLVLVEFYAPWCGHCKNLAPELEKAAKLLKPDGIPIAKIDATVEKKLADQFDVKGYPTMKVLRNGRRFDYEGPRVGGGIADYMRKQAKPAAKKLETILEAKRVLSKTDVGIIGFFANENGNQYDSFIDMSEKLREELKGSIGYTVDPEIIKSFKASPGDITIFYPEIFWAEGEPKQKTYNKKASTVEDIIAFLKENIAPAVGHMTRMNSAFRYTKLPLCVVYYNVDFSPQYREGTQYWRKKILKVAKKYKSSKYSFAVADETEFERELAEIGLGDSGLEHNVIVFGYDGKKYPMDPEKYDGDIEENLENFMKDINSGKVKAHFKSAPVPKEQKGPVKVVVGSTFTSVVYDETKDVLIEFYAPWCGHCKNFEPQYNELAEKFKKSQPNLIIAKMDATENDPPLNFKVEGFPTIYFAPSGKKEIPIKYTGNRALEDLESFMRKHAVKSFTGGKEEIIDNKKEKSTEKPKEVKTEKPKTTEKIKKTEKSKKDKKKEEL</sequence>
<organism evidence="16 17">
    <name type="scientific">Parastrongyloides trichosuri</name>
    <name type="common">Possum-specific nematode worm</name>
    <dbReference type="NCBI Taxonomy" id="131310"/>
    <lineage>
        <taxon>Eukaryota</taxon>
        <taxon>Metazoa</taxon>
        <taxon>Ecdysozoa</taxon>
        <taxon>Nematoda</taxon>
        <taxon>Chromadorea</taxon>
        <taxon>Rhabditida</taxon>
        <taxon>Tylenchina</taxon>
        <taxon>Panagrolaimomorpha</taxon>
        <taxon>Strongyloidoidea</taxon>
        <taxon>Strongyloididae</taxon>
        <taxon>Parastrongyloides</taxon>
    </lineage>
</organism>
<evidence type="ECO:0000256" key="10">
    <source>
        <dbReference type="ARBA" id="ARBA00023284"/>
    </source>
</evidence>
<dbReference type="GO" id="GO:0034976">
    <property type="term" value="P:response to endoplasmic reticulum stress"/>
    <property type="evidence" value="ECO:0007669"/>
    <property type="project" value="TreeGrafter"/>
</dbReference>
<evidence type="ECO:0000256" key="8">
    <source>
        <dbReference type="ARBA" id="ARBA00023157"/>
    </source>
</evidence>
<feature type="domain" description="Thioredoxin" evidence="15">
    <location>
        <begin position="122"/>
        <end position="245"/>
    </location>
</feature>
<dbReference type="GO" id="GO:0006457">
    <property type="term" value="P:protein folding"/>
    <property type="evidence" value="ECO:0007669"/>
    <property type="project" value="TreeGrafter"/>
</dbReference>
<dbReference type="PANTHER" id="PTHR18929:SF210">
    <property type="entry name" value="PROTEIN DISULFIDE-ISOMERASE A4"/>
    <property type="match status" value="1"/>
</dbReference>
<evidence type="ECO:0000259" key="15">
    <source>
        <dbReference type="PROSITE" id="PS51352"/>
    </source>
</evidence>
<dbReference type="PROSITE" id="PS51352">
    <property type="entry name" value="THIOREDOXIN_2"/>
    <property type="match status" value="3"/>
</dbReference>
<dbReference type="EC" id="5.3.4.1" evidence="4 13"/>
<dbReference type="NCBIfam" id="TIGR01130">
    <property type="entry name" value="ER_PDI_fam"/>
    <property type="match status" value="1"/>
</dbReference>
<evidence type="ECO:0000256" key="14">
    <source>
        <dbReference type="SAM" id="MobiDB-lite"/>
    </source>
</evidence>
<dbReference type="CDD" id="cd02995">
    <property type="entry name" value="PDI_a_PDI_a'_C"/>
    <property type="match status" value="1"/>
</dbReference>
<keyword evidence="5 13" id="KW-0732">Signal</keyword>
<dbReference type="GO" id="GO:0003756">
    <property type="term" value="F:protein disulfide isomerase activity"/>
    <property type="evidence" value="ECO:0007669"/>
    <property type="project" value="UniProtKB-EC"/>
</dbReference>
<feature type="chain" id="PRO_5005733330" description="Protein disulfide-isomerase" evidence="13">
    <location>
        <begin position="19"/>
        <end position="648"/>
    </location>
</feature>
<dbReference type="FunFam" id="3.40.30.10:FF:000017">
    <property type="entry name" value="Protein disulfide-isomerase A4"/>
    <property type="match status" value="1"/>
</dbReference>
<evidence type="ECO:0000313" key="16">
    <source>
        <dbReference type="Proteomes" id="UP000038045"/>
    </source>
</evidence>
<evidence type="ECO:0000256" key="9">
    <source>
        <dbReference type="ARBA" id="ARBA00023235"/>
    </source>
</evidence>
<dbReference type="PRINTS" id="PR00421">
    <property type="entry name" value="THIOREDOXIN"/>
</dbReference>
<evidence type="ECO:0000256" key="7">
    <source>
        <dbReference type="ARBA" id="ARBA00022824"/>
    </source>
</evidence>
<dbReference type="AlphaFoldDB" id="A0A0N5A4U9"/>
<dbReference type="STRING" id="131310.A0A0N5A4U9"/>
<dbReference type="Pfam" id="PF13848">
    <property type="entry name" value="Thioredoxin_6"/>
    <property type="match status" value="1"/>
</dbReference>
<keyword evidence="9 13" id="KW-0413">Isomerase</keyword>
<dbReference type="PROSITE" id="PS00194">
    <property type="entry name" value="THIOREDOXIN_1"/>
    <property type="match status" value="2"/>
</dbReference>
<feature type="domain" description="Thioredoxin" evidence="15">
    <location>
        <begin position="8"/>
        <end position="113"/>
    </location>
</feature>
<dbReference type="InterPro" id="IPR005792">
    <property type="entry name" value="Prot_disulphide_isomerase"/>
</dbReference>
<comment type="catalytic activity">
    <reaction evidence="1 13">
        <text>Catalyzes the rearrangement of -S-S- bonds in proteins.</text>
        <dbReference type="EC" id="5.3.4.1"/>
    </reaction>
</comment>
<dbReference type="GO" id="GO:0005788">
    <property type="term" value="C:endoplasmic reticulum lumen"/>
    <property type="evidence" value="ECO:0007669"/>
    <property type="project" value="UniProtKB-SubCell"/>
</dbReference>
<name>A0A0N5A4U9_PARTI</name>
<dbReference type="InterPro" id="IPR013766">
    <property type="entry name" value="Thioredoxin_domain"/>
</dbReference>
<evidence type="ECO:0000256" key="11">
    <source>
        <dbReference type="PIRSR" id="PIRSR605792-51"/>
    </source>
</evidence>
<dbReference type="NCBIfam" id="TIGR01126">
    <property type="entry name" value="pdi_dom"/>
    <property type="match status" value="2"/>
</dbReference>
<dbReference type="GO" id="GO:0009986">
    <property type="term" value="C:cell surface"/>
    <property type="evidence" value="ECO:0007669"/>
    <property type="project" value="TreeGrafter"/>
</dbReference>
<feature type="disulfide bond" description="Redox-active" evidence="11">
    <location>
        <begin position="517"/>
        <end position="520"/>
    </location>
</feature>
<evidence type="ECO:0000256" key="6">
    <source>
        <dbReference type="ARBA" id="ARBA00022737"/>
    </source>
</evidence>
<keyword evidence="16" id="KW-1185">Reference proteome</keyword>
<reference evidence="17" key="1">
    <citation type="submission" date="2017-02" db="UniProtKB">
        <authorList>
            <consortium name="WormBaseParasite"/>
        </authorList>
    </citation>
    <scope>IDENTIFICATION</scope>
</reference>
<dbReference type="Pfam" id="PF00085">
    <property type="entry name" value="Thioredoxin"/>
    <property type="match status" value="3"/>
</dbReference>
<feature type="disulfide bond" description="Redox-active" evidence="11">
    <location>
        <begin position="165"/>
        <end position="168"/>
    </location>
</feature>
<evidence type="ECO:0000256" key="5">
    <source>
        <dbReference type="ARBA" id="ARBA00022729"/>
    </source>
</evidence>
<dbReference type="InterPro" id="IPR005788">
    <property type="entry name" value="PDI_thioredoxin-like_dom"/>
</dbReference>
<keyword evidence="6" id="KW-0677">Repeat</keyword>
<evidence type="ECO:0000256" key="2">
    <source>
        <dbReference type="ARBA" id="ARBA00004319"/>
    </source>
</evidence>
<accession>A0A0N5A4U9</accession>
<evidence type="ECO:0000313" key="17">
    <source>
        <dbReference type="WBParaSite" id="PTRK_0001673300.1"/>
    </source>
</evidence>
<evidence type="ECO:0000256" key="13">
    <source>
        <dbReference type="RuleBase" id="RU361130"/>
    </source>
</evidence>
<evidence type="ECO:0000256" key="1">
    <source>
        <dbReference type="ARBA" id="ARBA00001182"/>
    </source>
</evidence>
<feature type="signal peptide" evidence="13">
    <location>
        <begin position="1"/>
        <end position="18"/>
    </location>
</feature>
<evidence type="ECO:0000256" key="12">
    <source>
        <dbReference type="RuleBase" id="RU004208"/>
    </source>
</evidence>